<keyword evidence="1" id="KW-0812">Transmembrane</keyword>
<organism evidence="2 3">
    <name type="scientific">Solibacillus merdavium</name>
    <dbReference type="NCBI Taxonomy" id="2762218"/>
    <lineage>
        <taxon>Bacteria</taxon>
        <taxon>Bacillati</taxon>
        <taxon>Bacillota</taxon>
        <taxon>Bacilli</taxon>
        <taxon>Bacillales</taxon>
        <taxon>Caryophanaceae</taxon>
        <taxon>Solibacillus</taxon>
    </lineage>
</organism>
<name>A0ABR8XPY1_9BACL</name>
<gene>
    <name evidence="2" type="ORF">H9632_13100</name>
</gene>
<feature type="transmembrane region" description="Helical" evidence="1">
    <location>
        <begin position="6"/>
        <end position="31"/>
    </location>
</feature>
<comment type="caution">
    <text evidence="2">The sequence shown here is derived from an EMBL/GenBank/DDBJ whole genome shotgun (WGS) entry which is preliminary data.</text>
</comment>
<dbReference type="Proteomes" id="UP000600565">
    <property type="component" value="Unassembled WGS sequence"/>
</dbReference>
<proteinExistence type="predicted"/>
<dbReference type="EMBL" id="JACSPW010000012">
    <property type="protein sequence ID" value="MBD8034002.1"/>
    <property type="molecule type" value="Genomic_DNA"/>
</dbReference>
<protein>
    <submittedName>
        <fullName evidence="2">DUF4083 family protein</fullName>
    </submittedName>
</protein>
<keyword evidence="3" id="KW-1185">Reference proteome</keyword>
<reference evidence="2 3" key="1">
    <citation type="submission" date="2020-08" db="EMBL/GenBank/DDBJ databases">
        <title>A Genomic Blueprint of the Chicken Gut Microbiome.</title>
        <authorList>
            <person name="Gilroy R."/>
            <person name="Ravi A."/>
            <person name="Getino M."/>
            <person name="Pursley I."/>
            <person name="Horton D.L."/>
            <person name="Alikhan N.-F."/>
            <person name="Baker D."/>
            <person name="Gharbi K."/>
            <person name="Hall N."/>
            <person name="Watson M."/>
            <person name="Adriaenssens E.M."/>
            <person name="Foster-Nyarko E."/>
            <person name="Jarju S."/>
            <person name="Secka A."/>
            <person name="Antonio M."/>
            <person name="Oren A."/>
            <person name="Chaudhuri R."/>
            <person name="La Ragione R.M."/>
            <person name="Hildebrand F."/>
            <person name="Pallen M.J."/>
        </authorList>
    </citation>
    <scope>NUCLEOTIDE SEQUENCE [LARGE SCALE GENOMIC DNA]</scope>
    <source>
        <strain evidence="2 3">Sa1YVA6</strain>
    </source>
</reference>
<dbReference type="Pfam" id="PF13314">
    <property type="entry name" value="DUF4083"/>
    <property type="match status" value="1"/>
</dbReference>
<keyword evidence="1" id="KW-0472">Membrane</keyword>
<evidence type="ECO:0000256" key="1">
    <source>
        <dbReference type="SAM" id="Phobius"/>
    </source>
</evidence>
<accession>A0ABR8XPY1</accession>
<dbReference type="InterPro" id="IPR025143">
    <property type="entry name" value="DUF4083"/>
</dbReference>
<keyword evidence="1" id="KW-1133">Transmembrane helix</keyword>
<evidence type="ECO:0000313" key="3">
    <source>
        <dbReference type="Proteomes" id="UP000600565"/>
    </source>
</evidence>
<evidence type="ECO:0000313" key="2">
    <source>
        <dbReference type="EMBL" id="MBD8034002.1"/>
    </source>
</evidence>
<sequence length="54" mass="6402">MDNRRVNMEIIFLVIVLFLIILFFISFTLFIRRLIINSAVKANNSNDLNEKMIN</sequence>